<comment type="caution">
    <text evidence="2">The sequence shown here is derived from an EMBL/GenBank/DDBJ whole genome shotgun (WGS) entry which is preliminary data.</text>
</comment>
<sequence length="246" mass="25010">MAGDAMWGRVTARLRRAVCGRALRRVLVIVGLAAAGWLVGGAAQASADEAPPAPGGQVVPVLNAVRAGAAEATKVASAPAVAKVPRVVEQLGEGTAPKIVPPRIDPGEAVGKIATPPPSSSGHRSDSGVSWIRTRSTERAPDRAEGRTVRKAAVGERVVPRGSAKKADRAHGKRTVRRPVSKVPAPPSQGGNAGSVAGPVVFGGVGGLPSRQAWEPVRHASVLLRASSALPPAVRTAADEPTFAPD</sequence>
<evidence type="ECO:0000256" key="1">
    <source>
        <dbReference type="SAM" id="MobiDB-lite"/>
    </source>
</evidence>
<feature type="region of interest" description="Disordered" evidence="1">
    <location>
        <begin position="227"/>
        <end position="246"/>
    </location>
</feature>
<protein>
    <recommendedName>
        <fullName evidence="4">Secreted protein</fullName>
    </recommendedName>
</protein>
<dbReference type="Proteomes" id="UP001596380">
    <property type="component" value="Unassembled WGS sequence"/>
</dbReference>
<feature type="region of interest" description="Disordered" evidence="1">
    <location>
        <begin position="97"/>
        <end position="195"/>
    </location>
</feature>
<evidence type="ECO:0000313" key="2">
    <source>
        <dbReference type="EMBL" id="MFC6879661.1"/>
    </source>
</evidence>
<feature type="compositionally biased region" description="Basic residues" evidence="1">
    <location>
        <begin position="171"/>
        <end position="180"/>
    </location>
</feature>
<dbReference type="RefSeq" id="WP_160821624.1">
    <property type="nucleotide sequence ID" value="NZ_JBHSXE010000001.1"/>
</dbReference>
<evidence type="ECO:0000313" key="3">
    <source>
        <dbReference type="Proteomes" id="UP001596380"/>
    </source>
</evidence>
<keyword evidence="3" id="KW-1185">Reference proteome</keyword>
<reference evidence="3" key="1">
    <citation type="journal article" date="2019" name="Int. J. Syst. Evol. Microbiol.">
        <title>The Global Catalogue of Microorganisms (GCM) 10K type strain sequencing project: providing services to taxonomists for standard genome sequencing and annotation.</title>
        <authorList>
            <consortium name="The Broad Institute Genomics Platform"/>
            <consortium name="The Broad Institute Genome Sequencing Center for Infectious Disease"/>
            <person name="Wu L."/>
            <person name="Ma J."/>
        </authorList>
    </citation>
    <scope>NUCLEOTIDE SEQUENCE [LARGE SCALE GENOMIC DNA]</scope>
    <source>
        <strain evidence="3">JCM 3369</strain>
    </source>
</reference>
<organism evidence="2 3">
    <name type="scientific">Actinomadura yumaensis</name>
    <dbReference type="NCBI Taxonomy" id="111807"/>
    <lineage>
        <taxon>Bacteria</taxon>
        <taxon>Bacillati</taxon>
        <taxon>Actinomycetota</taxon>
        <taxon>Actinomycetes</taxon>
        <taxon>Streptosporangiales</taxon>
        <taxon>Thermomonosporaceae</taxon>
        <taxon>Actinomadura</taxon>
    </lineage>
</organism>
<dbReference type="EMBL" id="JBHSXS010000003">
    <property type="protein sequence ID" value="MFC6879661.1"/>
    <property type="molecule type" value="Genomic_DNA"/>
</dbReference>
<proteinExistence type="predicted"/>
<name>A0ABW2CD07_9ACTN</name>
<feature type="compositionally biased region" description="Basic and acidic residues" evidence="1">
    <location>
        <begin position="135"/>
        <end position="148"/>
    </location>
</feature>
<accession>A0ABW2CD07</accession>
<gene>
    <name evidence="2" type="ORF">ACFQKB_07775</name>
</gene>
<evidence type="ECO:0008006" key="4">
    <source>
        <dbReference type="Google" id="ProtNLM"/>
    </source>
</evidence>